<feature type="compositionally biased region" description="Basic residues" evidence="1">
    <location>
        <begin position="51"/>
        <end position="89"/>
    </location>
</feature>
<protein>
    <submittedName>
        <fullName evidence="2">Uncharacterized protein</fullName>
    </submittedName>
</protein>
<evidence type="ECO:0000313" key="2">
    <source>
        <dbReference type="EMBL" id="MDR7363410.1"/>
    </source>
</evidence>
<accession>A0ABU2BYC8</accession>
<proteinExistence type="predicted"/>
<evidence type="ECO:0000256" key="1">
    <source>
        <dbReference type="SAM" id="MobiDB-lite"/>
    </source>
</evidence>
<dbReference type="RefSeq" id="WP_310303777.1">
    <property type="nucleotide sequence ID" value="NZ_BAAAPS010000003.1"/>
</dbReference>
<name>A0ABU2BYC8_9ACTN</name>
<feature type="region of interest" description="Disordered" evidence="1">
    <location>
        <begin position="37"/>
        <end position="107"/>
    </location>
</feature>
<sequence>MKQVVVAAVVLVAFFVGGPWFAGKVGPGLADLITQWATPDQPCPTATATPARRKHQARPHRAHDHRAHPSRREPARRHHAAAPHPRKPRPSPSASATCEPSSSASAR</sequence>
<reference evidence="2 3" key="1">
    <citation type="submission" date="2023-07" db="EMBL/GenBank/DDBJ databases">
        <title>Sequencing the genomes of 1000 actinobacteria strains.</title>
        <authorList>
            <person name="Klenk H.-P."/>
        </authorList>
    </citation>
    <scope>NUCLEOTIDE SEQUENCE [LARGE SCALE GENOMIC DNA]</scope>
    <source>
        <strain evidence="2 3">DSM 19426</strain>
    </source>
</reference>
<organism evidence="2 3">
    <name type="scientific">Nocardioides marmoribigeumensis</name>
    <dbReference type="NCBI Taxonomy" id="433649"/>
    <lineage>
        <taxon>Bacteria</taxon>
        <taxon>Bacillati</taxon>
        <taxon>Actinomycetota</taxon>
        <taxon>Actinomycetes</taxon>
        <taxon>Propionibacteriales</taxon>
        <taxon>Nocardioidaceae</taxon>
        <taxon>Nocardioides</taxon>
    </lineage>
</organism>
<dbReference type="Proteomes" id="UP001183648">
    <property type="component" value="Unassembled WGS sequence"/>
</dbReference>
<evidence type="ECO:0000313" key="3">
    <source>
        <dbReference type="Proteomes" id="UP001183648"/>
    </source>
</evidence>
<dbReference type="EMBL" id="JAVDYG010000001">
    <property type="protein sequence ID" value="MDR7363410.1"/>
    <property type="molecule type" value="Genomic_DNA"/>
</dbReference>
<comment type="caution">
    <text evidence="2">The sequence shown here is derived from an EMBL/GenBank/DDBJ whole genome shotgun (WGS) entry which is preliminary data.</text>
</comment>
<feature type="compositionally biased region" description="Polar residues" evidence="1">
    <location>
        <begin position="98"/>
        <end position="107"/>
    </location>
</feature>
<gene>
    <name evidence="2" type="ORF">J2S63_002963</name>
</gene>
<keyword evidence="3" id="KW-1185">Reference proteome</keyword>